<evidence type="ECO:0000256" key="1">
    <source>
        <dbReference type="SAM" id="MobiDB-lite"/>
    </source>
</evidence>
<organism evidence="5 6">
    <name type="scientific">Stomatobaculum longum</name>
    <dbReference type="NCBI Taxonomy" id="796942"/>
    <lineage>
        <taxon>Bacteria</taxon>
        <taxon>Bacillati</taxon>
        <taxon>Bacillota</taxon>
        <taxon>Clostridia</taxon>
        <taxon>Lachnospirales</taxon>
        <taxon>Lachnospiraceae</taxon>
        <taxon>Stomatobaculum</taxon>
    </lineage>
</organism>
<dbReference type="Proteomes" id="UP000018466">
    <property type="component" value="Unassembled WGS sequence"/>
</dbReference>
<name>A0AA36Y6R1_9FIRM</name>
<feature type="compositionally biased region" description="Low complexity" evidence="1">
    <location>
        <begin position="331"/>
        <end position="342"/>
    </location>
</feature>
<feature type="signal peptide" evidence="3">
    <location>
        <begin position="1"/>
        <end position="21"/>
    </location>
</feature>
<keyword evidence="2" id="KW-1133">Transmembrane helix</keyword>
<dbReference type="AlphaFoldDB" id="A0AA36Y6R1"/>
<dbReference type="InterPro" id="IPR025645">
    <property type="entry name" value="DUF4349"/>
</dbReference>
<evidence type="ECO:0000256" key="2">
    <source>
        <dbReference type="SAM" id="Phobius"/>
    </source>
</evidence>
<evidence type="ECO:0000259" key="4">
    <source>
        <dbReference type="Pfam" id="PF14257"/>
    </source>
</evidence>
<gene>
    <name evidence="5" type="ORF">HMPREF9623_00359</name>
</gene>
<evidence type="ECO:0000313" key="6">
    <source>
        <dbReference type="Proteomes" id="UP000018466"/>
    </source>
</evidence>
<feature type="domain" description="DUF4349" evidence="4">
    <location>
        <begin position="82"/>
        <end position="296"/>
    </location>
</feature>
<keyword evidence="3" id="KW-0732">Signal</keyword>
<feature type="compositionally biased region" description="Basic and acidic residues" evidence="1">
    <location>
        <begin position="316"/>
        <end position="330"/>
    </location>
</feature>
<comment type="caution">
    <text evidence="5">The sequence shown here is derived from an EMBL/GenBank/DDBJ whole genome shotgun (WGS) entry which is preliminary data.</text>
</comment>
<reference evidence="5 6" key="1">
    <citation type="submission" date="2011-10" db="EMBL/GenBank/DDBJ databases">
        <title>The Genome Sequence of Lachnospiraceae bacterium ACC2.</title>
        <authorList>
            <consortium name="The Broad Institute Genome Sequencing Platform"/>
            <person name="Earl A."/>
            <person name="Ward D."/>
            <person name="Feldgarden M."/>
            <person name="Gevers D."/>
            <person name="Sizova M."/>
            <person name="Hazen A."/>
            <person name="Epstein S."/>
            <person name="Young S.K."/>
            <person name="Zeng Q."/>
            <person name="Gargeya S."/>
            <person name="Fitzgerald M."/>
            <person name="Haas B."/>
            <person name="Abouelleil A."/>
            <person name="Alvarado L."/>
            <person name="Arachchi H.M."/>
            <person name="Berlin A."/>
            <person name="Brown A."/>
            <person name="Chapman S.B."/>
            <person name="Chen Z."/>
            <person name="Dunbar C."/>
            <person name="Freedman E."/>
            <person name="Gearin G."/>
            <person name="Goldberg J."/>
            <person name="Griggs A."/>
            <person name="Gujja S."/>
            <person name="Heiman D."/>
            <person name="Howarth C."/>
            <person name="Larson L."/>
            <person name="Lui A."/>
            <person name="MacDonald P.J.P."/>
            <person name="Montmayeur A."/>
            <person name="Murphy C."/>
            <person name="Neiman D."/>
            <person name="Pearson M."/>
            <person name="Priest M."/>
            <person name="Roberts A."/>
            <person name="Saif S."/>
            <person name="Shea T."/>
            <person name="Shenoy N."/>
            <person name="Sisk P."/>
            <person name="Stolte C."/>
            <person name="Sykes S."/>
            <person name="Wortman J."/>
            <person name="Nusbaum C."/>
            <person name="Birren B."/>
        </authorList>
    </citation>
    <scope>NUCLEOTIDE SEQUENCE [LARGE SCALE GENOMIC DNA]</scope>
    <source>
        <strain evidence="5 6">ACC2</strain>
    </source>
</reference>
<dbReference type="GeneID" id="86940151"/>
<feature type="transmembrane region" description="Helical" evidence="2">
    <location>
        <begin position="265"/>
        <end position="297"/>
    </location>
</feature>
<accession>A0AA36Y6R1</accession>
<dbReference type="Pfam" id="PF14257">
    <property type="entry name" value="DUF4349"/>
    <property type="match status" value="1"/>
</dbReference>
<dbReference type="RefSeq" id="WP_009532193.1">
    <property type="nucleotide sequence ID" value="NZ_JH590861.1"/>
</dbReference>
<proteinExistence type="predicted"/>
<dbReference type="PROSITE" id="PS51257">
    <property type="entry name" value="PROKAR_LIPOPROTEIN"/>
    <property type="match status" value="1"/>
</dbReference>
<keyword evidence="6" id="KW-1185">Reference proteome</keyword>
<keyword evidence="2" id="KW-0812">Transmembrane</keyword>
<feature type="region of interest" description="Disordered" evidence="1">
    <location>
        <begin position="310"/>
        <end position="351"/>
    </location>
</feature>
<evidence type="ECO:0000256" key="3">
    <source>
        <dbReference type="SAM" id="SignalP"/>
    </source>
</evidence>
<feature type="chain" id="PRO_5041231965" description="DUF4349 domain-containing protein" evidence="3">
    <location>
        <begin position="22"/>
        <end position="351"/>
    </location>
</feature>
<protein>
    <recommendedName>
        <fullName evidence="4">DUF4349 domain-containing protein</fullName>
    </recommendedName>
</protein>
<dbReference type="EMBL" id="AGEL01000003">
    <property type="protein sequence ID" value="EHO18175.1"/>
    <property type="molecule type" value="Genomic_DNA"/>
</dbReference>
<evidence type="ECO:0000313" key="5">
    <source>
        <dbReference type="EMBL" id="EHO18175.1"/>
    </source>
</evidence>
<keyword evidence="2" id="KW-0472">Membrane</keyword>
<sequence>MKRHFLLLPLTLLSLSLASCGMQQSSVDEDSSYRAKSSASAQKSYAADIAAETNAAAEAGNASESSSSDSLAALAQSAKEGQKLITTESLDLETRDLDSFLKELNAATADAGGYFENSSINGSSYDSIDTARSANFTARIPEDKLSAYVERLKKNSNVLSENSYVQDVTLDYTDTESRKHALTAERDRLYELLAQANSTDAIISIQQRIGEIDSQLDSYESQLRRYDNSVSYATVNLSLSEVREYRVAETDSFLSRVKTGFKNSLYFGFSVCTTLLVLLLGLSPIWIPVLILILVLLHFRKKHRAKAEAARQAAADAREAERRAKRDAEAAKSTAATESAASGDTPDADAK</sequence>